<name>A0A6J4HLE2_9CHLR</name>
<proteinExistence type="predicted"/>
<protein>
    <submittedName>
        <fullName evidence="1">Transcriptional regulator, AcrR family</fullName>
    </submittedName>
</protein>
<dbReference type="Gene3D" id="1.10.357.10">
    <property type="entry name" value="Tetracycline Repressor, domain 2"/>
    <property type="match status" value="1"/>
</dbReference>
<reference evidence="1" key="1">
    <citation type="submission" date="2020-02" db="EMBL/GenBank/DDBJ databases">
        <authorList>
            <person name="Meier V. D."/>
        </authorList>
    </citation>
    <scope>NUCLEOTIDE SEQUENCE</scope>
    <source>
        <strain evidence="1">AVDCRST_MAG93</strain>
    </source>
</reference>
<accession>A0A6J4HLE2</accession>
<evidence type="ECO:0000313" key="1">
    <source>
        <dbReference type="EMBL" id="CAA9227630.1"/>
    </source>
</evidence>
<dbReference type="EMBL" id="CADCTR010000244">
    <property type="protein sequence ID" value="CAA9227630.1"/>
    <property type="molecule type" value="Genomic_DNA"/>
</dbReference>
<sequence>VDAALVIRYFGSKERLFAEAVAQGFDPGGYLVGERSGLGERLARSVLQKKDDGGG</sequence>
<organism evidence="1">
    <name type="scientific">uncultured Chloroflexia bacterium</name>
    <dbReference type="NCBI Taxonomy" id="1672391"/>
    <lineage>
        <taxon>Bacteria</taxon>
        <taxon>Bacillati</taxon>
        <taxon>Chloroflexota</taxon>
        <taxon>Chloroflexia</taxon>
        <taxon>environmental samples</taxon>
    </lineage>
</organism>
<dbReference type="AlphaFoldDB" id="A0A6J4HLE2"/>
<gene>
    <name evidence="1" type="ORF">AVDCRST_MAG93-744</name>
</gene>
<feature type="non-terminal residue" evidence="1">
    <location>
        <position position="1"/>
    </location>
</feature>